<dbReference type="InterPro" id="IPR011063">
    <property type="entry name" value="TilS/TtcA_N"/>
</dbReference>
<comment type="subcellular location">
    <subcellularLocation>
        <location evidence="1 8">Cytoplasm</location>
    </subcellularLocation>
</comment>
<evidence type="ECO:0000313" key="10">
    <source>
        <dbReference type="EMBL" id="GAA4497002.1"/>
    </source>
</evidence>
<dbReference type="SUPFAM" id="SSF56037">
    <property type="entry name" value="PheT/TilS domain"/>
    <property type="match status" value="1"/>
</dbReference>
<sequence length="441" mass="47712">MSPAVPLTELRQLLPPGPLLLAYSGGLDSRVLLAWLVALRDAYPGYSLRAVHVHHGLSPNADAWATHCQQLCDAHAVPLEVVRLRLTCGPRQSLEAVARQARYGALAARLAPGERLLTAHHQDDQLETLLLALKRGAGPRGLAAMGLRQAFAGGELIRPLLSHGRAELAAWANAAGLSWIEDESNADLGFDRNFLRHAIVPPLQARWPGFTQAASRSARLCAEQEALAEEIARADLALCRGDGASLALAPLASLSEPRRHNLLRHWLRQQTGTVPSEVQLRSIWPQLVQAQADAMPALQWAGGTLYRFAEALHQVARQGVLSPGTVSLTRDGLCRLPAELGWAGLRMCDRGELRLPSGSESVSLRWGLPGSTRLRPVGRGGSRPLKKLWQELGVAPWLRGRWPVLYYGEVPVAIAGKLVCEAGAPRPGEARAELIWVPPAA</sequence>
<dbReference type="EMBL" id="BAABFC010000009">
    <property type="protein sequence ID" value="GAA4497002.1"/>
    <property type="molecule type" value="Genomic_DNA"/>
</dbReference>
<comment type="caution">
    <text evidence="10">The sequence shown here is derived from an EMBL/GenBank/DDBJ whole genome shotgun (WGS) entry which is preliminary data.</text>
</comment>
<evidence type="ECO:0000256" key="4">
    <source>
        <dbReference type="ARBA" id="ARBA00022694"/>
    </source>
</evidence>
<protein>
    <recommendedName>
        <fullName evidence="8">tRNA(Ile)-lysidine synthase</fullName>
        <ecNumber evidence="8">6.3.4.19</ecNumber>
    </recommendedName>
    <alternativeName>
        <fullName evidence="8">tRNA(Ile)-2-lysyl-cytidine synthase</fullName>
    </alternativeName>
    <alternativeName>
        <fullName evidence="8">tRNA(Ile)-lysidine synthetase</fullName>
    </alternativeName>
</protein>
<gene>
    <name evidence="8 10" type="primary">tilS</name>
    <name evidence="10" type="ORF">GCM10023095_12890</name>
</gene>
<evidence type="ECO:0000256" key="3">
    <source>
        <dbReference type="ARBA" id="ARBA00022598"/>
    </source>
</evidence>
<dbReference type="SUPFAM" id="SSF82829">
    <property type="entry name" value="MesJ substrate recognition domain-like"/>
    <property type="match status" value="1"/>
</dbReference>
<evidence type="ECO:0000256" key="1">
    <source>
        <dbReference type="ARBA" id="ARBA00004496"/>
    </source>
</evidence>
<organism evidence="10 11">
    <name type="scientific">Pseudaeromonas paramecii</name>
    <dbReference type="NCBI Taxonomy" id="2138166"/>
    <lineage>
        <taxon>Bacteria</taxon>
        <taxon>Pseudomonadati</taxon>
        <taxon>Pseudomonadota</taxon>
        <taxon>Gammaproteobacteria</taxon>
        <taxon>Aeromonadales</taxon>
        <taxon>Aeromonadaceae</taxon>
        <taxon>Pseudaeromonas</taxon>
    </lineage>
</organism>
<dbReference type="Pfam" id="PF01171">
    <property type="entry name" value="ATP_bind_3"/>
    <property type="match status" value="1"/>
</dbReference>
<feature type="binding site" evidence="8">
    <location>
        <begin position="24"/>
        <end position="29"/>
    </location>
    <ligand>
        <name>ATP</name>
        <dbReference type="ChEBI" id="CHEBI:30616"/>
    </ligand>
</feature>
<dbReference type="NCBIfam" id="TIGR02432">
    <property type="entry name" value="lysidine_TilS_N"/>
    <property type="match status" value="1"/>
</dbReference>
<dbReference type="InterPro" id="IPR012094">
    <property type="entry name" value="tRNA_Ile_lys_synt"/>
</dbReference>
<dbReference type="CDD" id="cd01992">
    <property type="entry name" value="TilS_N"/>
    <property type="match status" value="1"/>
</dbReference>
<evidence type="ECO:0000256" key="5">
    <source>
        <dbReference type="ARBA" id="ARBA00022741"/>
    </source>
</evidence>
<dbReference type="RefSeq" id="WP_345011216.1">
    <property type="nucleotide sequence ID" value="NZ_BAABFC010000009.1"/>
</dbReference>
<dbReference type="PANTHER" id="PTHR43033">
    <property type="entry name" value="TRNA(ILE)-LYSIDINE SYNTHASE-RELATED"/>
    <property type="match status" value="1"/>
</dbReference>
<accession>A0ABP8Q3C2</accession>
<keyword evidence="11" id="KW-1185">Reference proteome</keyword>
<keyword evidence="2 8" id="KW-0963">Cytoplasm</keyword>
<evidence type="ECO:0000313" key="11">
    <source>
        <dbReference type="Proteomes" id="UP001501321"/>
    </source>
</evidence>
<dbReference type="Pfam" id="PF11734">
    <property type="entry name" value="TilS_C"/>
    <property type="match status" value="1"/>
</dbReference>
<dbReference type="InterPro" id="IPR012796">
    <property type="entry name" value="Lysidine-tRNA-synth_C"/>
</dbReference>
<dbReference type="Gene3D" id="1.20.59.20">
    <property type="match status" value="1"/>
</dbReference>
<dbReference type="SUPFAM" id="SSF52402">
    <property type="entry name" value="Adenine nucleotide alpha hydrolases-like"/>
    <property type="match status" value="1"/>
</dbReference>
<evidence type="ECO:0000259" key="9">
    <source>
        <dbReference type="SMART" id="SM00977"/>
    </source>
</evidence>
<dbReference type="Pfam" id="PF09179">
    <property type="entry name" value="TilS"/>
    <property type="match status" value="1"/>
</dbReference>
<dbReference type="InterPro" id="IPR014729">
    <property type="entry name" value="Rossmann-like_a/b/a_fold"/>
</dbReference>
<dbReference type="Proteomes" id="UP001501321">
    <property type="component" value="Unassembled WGS sequence"/>
</dbReference>
<dbReference type="HAMAP" id="MF_01161">
    <property type="entry name" value="tRNA_Ile_lys_synt"/>
    <property type="match status" value="1"/>
</dbReference>
<dbReference type="EC" id="6.3.4.19" evidence="8"/>
<evidence type="ECO:0000256" key="2">
    <source>
        <dbReference type="ARBA" id="ARBA00022490"/>
    </source>
</evidence>
<reference evidence="11" key="1">
    <citation type="journal article" date="2019" name="Int. J. Syst. Evol. Microbiol.">
        <title>The Global Catalogue of Microorganisms (GCM) 10K type strain sequencing project: providing services to taxonomists for standard genome sequencing and annotation.</title>
        <authorList>
            <consortium name="The Broad Institute Genomics Platform"/>
            <consortium name="The Broad Institute Genome Sequencing Center for Infectious Disease"/>
            <person name="Wu L."/>
            <person name="Ma J."/>
        </authorList>
    </citation>
    <scope>NUCLEOTIDE SEQUENCE [LARGE SCALE GENOMIC DNA]</scope>
    <source>
        <strain evidence="11">JCM 32226</strain>
    </source>
</reference>
<comment type="catalytic activity">
    <reaction evidence="7 8">
        <text>cytidine(34) in tRNA(Ile2) + L-lysine + ATP = lysidine(34) in tRNA(Ile2) + AMP + diphosphate + H(+)</text>
        <dbReference type="Rhea" id="RHEA:43744"/>
        <dbReference type="Rhea" id="RHEA-COMP:10625"/>
        <dbReference type="Rhea" id="RHEA-COMP:10670"/>
        <dbReference type="ChEBI" id="CHEBI:15378"/>
        <dbReference type="ChEBI" id="CHEBI:30616"/>
        <dbReference type="ChEBI" id="CHEBI:32551"/>
        <dbReference type="ChEBI" id="CHEBI:33019"/>
        <dbReference type="ChEBI" id="CHEBI:82748"/>
        <dbReference type="ChEBI" id="CHEBI:83665"/>
        <dbReference type="ChEBI" id="CHEBI:456215"/>
        <dbReference type="EC" id="6.3.4.19"/>
    </reaction>
</comment>
<dbReference type="SMART" id="SM00977">
    <property type="entry name" value="TilS_C"/>
    <property type="match status" value="1"/>
</dbReference>
<keyword evidence="4 8" id="KW-0819">tRNA processing</keyword>
<keyword evidence="3 8" id="KW-0436">Ligase</keyword>
<dbReference type="Gene3D" id="3.40.50.620">
    <property type="entry name" value="HUPs"/>
    <property type="match status" value="1"/>
</dbReference>
<comment type="similarity">
    <text evidence="8">Belongs to the tRNA(Ile)-lysidine synthase family.</text>
</comment>
<dbReference type="NCBIfam" id="TIGR02433">
    <property type="entry name" value="lysidine_TilS_C"/>
    <property type="match status" value="1"/>
</dbReference>
<feature type="domain" description="Lysidine-tRNA(Ile) synthetase C-terminal" evidence="9">
    <location>
        <begin position="362"/>
        <end position="436"/>
    </location>
</feature>
<evidence type="ECO:0000256" key="6">
    <source>
        <dbReference type="ARBA" id="ARBA00022840"/>
    </source>
</evidence>
<evidence type="ECO:0000256" key="8">
    <source>
        <dbReference type="HAMAP-Rule" id="MF_01161"/>
    </source>
</evidence>
<comment type="function">
    <text evidence="8">Ligates lysine onto the cytidine present at position 34 of the AUA codon-specific tRNA(Ile) that contains the anticodon CAU, in an ATP-dependent manner. Cytidine is converted to lysidine, thus changing the amino acid specificity of the tRNA from methionine to isoleucine.</text>
</comment>
<keyword evidence="5 8" id="KW-0547">Nucleotide-binding</keyword>
<comment type="domain">
    <text evidence="8">The N-terminal region contains the highly conserved SGGXDS motif, predicted to be a P-loop motif involved in ATP binding.</text>
</comment>
<dbReference type="InterPro" id="IPR015262">
    <property type="entry name" value="tRNA_Ile_lys_synt_subst-bd"/>
</dbReference>
<dbReference type="InterPro" id="IPR012795">
    <property type="entry name" value="tRNA_Ile_lys_synt_N"/>
</dbReference>
<dbReference type="PANTHER" id="PTHR43033:SF1">
    <property type="entry name" value="TRNA(ILE)-LYSIDINE SYNTHASE-RELATED"/>
    <property type="match status" value="1"/>
</dbReference>
<evidence type="ECO:0000256" key="7">
    <source>
        <dbReference type="ARBA" id="ARBA00048539"/>
    </source>
</evidence>
<keyword evidence="6 8" id="KW-0067">ATP-binding</keyword>
<proteinExistence type="inferred from homology"/>
<name>A0ABP8Q3C2_9GAMM</name>